<gene>
    <name evidence="2" type="ORF">AB996_1214</name>
</gene>
<dbReference type="EMBL" id="LIYF01000020">
    <property type="protein sequence ID" value="KZK06438.1"/>
    <property type="molecule type" value="Genomic_DNA"/>
</dbReference>
<feature type="transmembrane region" description="Helical" evidence="1">
    <location>
        <begin position="12"/>
        <end position="29"/>
    </location>
</feature>
<evidence type="ECO:0000313" key="3">
    <source>
        <dbReference type="Proteomes" id="UP000076519"/>
    </source>
</evidence>
<keyword evidence="1" id="KW-1133">Transmembrane helix</keyword>
<keyword evidence="1" id="KW-0472">Membrane</keyword>
<dbReference type="AlphaFoldDB" id="A0A166JN63"/>
<evidence type="ECO:0000313" key="2">
    <source>
        <dbReference type="EMBL" id="KZK06438.1"/>
    </source>
</evidence>
<protein>
    <submittedName>
        <fullName evidence="2">Uncharacterized protein</fullName>
    </submittedName>
</protein>
<sequence length="46" mass="5590">MKKLINKKIYRIYLIVVLVVFVVGTIWYIKNGGDYFRFTFFDKILL</sequence>
<dbReference type="PATRIC" id="fig|1359.32.peg.1381"/>
<organism evidence="2 3">
    <name type="scientific">Lactococcus lactis subsp. cremoris</name>
    <name type="common">Streptococcus cremoris</name>
    <dbReference type="NCBI Taxonomy" id="1359"/>
    <lineage>
        <taxon>Bacteria</taxon>
        <taxon>Bacillati</taxon>
        <taxon>Bacillota</taxon>
        <taxon>Bacilli</taxon>
        <taxon>Lactobacillales</taxon>
        <taxon>Streptococcaceae</taxon>
        <taxon>Lactococcus</taxon>
    </lineage>
</organism>
<proteinExistence type="predicted"/>
<comment type="caution">
    <text evidence="2">The sequence shown here is derived from an EMBL/GenBank/DDBJ whole genome shotgun (WGS) entry which is preliminary data.</text>
</comment>
<name>A0A166JN63_LACLC</name>
<dbReference type="Proteomes" id="UP000076519">
    <property type="component" value="Unassembled WGS sequence"/>
</dbReference>
<accession>A0A166JN63</accession>
<keyword evidence="1" id="KW-0812">Transmembrane</keyword>
<evidence type="ECO:0000256" key="1">
    <source>
        <dbReference type="SAM" id="Phobius"/>
    </source>
</evidence>
<reference evidence="2 3" key="1">
    <citation type="submission" date="2015-08" db="EMBL/GenBank/DDBJ databases">
        <title>Draft Genome Sequences of 11 Lactococcus lactis subspecies cremoris strains.</title>
        <authorList>
            <person name="Wels M."/>
            <person name="Backus L."/>
            <person name="Boekhorst J."/>
            <person name="Dijkstra A."/>
            <person name="Beerthuizen M."/>
            <person name="Siezen R."/>
            <person name="Bachmann H."/>
            <person name="Van Hijum S."/>
        </authorList>
    </citation>
    <scope>NUCLEOTIDE SEQUENCE [LARGE SCALE GENOMIC DNA]</scope>
    <source>
        <strain evidence="2 3">KW10</strain>
    </source>
</reference>